<dbReference type="EMBL" id="AE017125">
    <property type="protein sequence ID" value="AAP77601.1"/>
    <property type="molecule type" value="Genomic_DNA"/>
</dbReference>
<evidence type="ECO:0000313" key="2">
    <source>
        <dbReference type="Proteomes" id="UP000002495"/>
    </source>
</evidence>
<dbReference type="KEGG" id="hhe:HH_1004"/>
<dbReference type="STRING" id="235279.HH_1004"/>
<evidence type="ECO:0000313" key="1">
    <source>
        <dbReference type="EMBL" id="AAP77601.1"/>
    </source>
</evidence>
<name>Q7VHG3_HELHP</name>
<reference evidence="1 2" key="1">
    <citation type="journal article" date="2003" name="Proc. Natl. Acad. Sci. U.S.A.">
        <title>The complete genome sequence of the carcinogenic bacterium Helicobacter hepaticus.</title>
        <authorList>
            <person name="Suerbaum S."/>
            <person name="Josenhans C."/>
            <person name="Sterzenbach T."/>
            <person name="Drescher B."/>
            <person name="Brandt P."/>
            <person name="Bell M."/>
            <person name="Droege M."/>
            <person name="Fartmann B."/>
            <person name="Fischer H.-P."/>
            <person name="Ge Z."/>
            <person name="Hoerster A."/>
            <person name="Holland R."/>
            <person name="Klein K."/>
            <person name="Koenig J."/>
            <person name="Macko L."/>
            <person name="Mendz G.L."/>
            <person name="Nyakatura G."/>
            <person name="Schauer D.B."/>
            <person name="Shen Z."/>
            <person name="Weber J."/>
            <person name="Frosch M."/>
            <person name="Fox J.G."/>
        </authorList>
    </citation>
    <scope>NUCLEOTIDE SEQUENCE [LARGE SCALE GENOMIC DNA]</scope>
    <source>
        <strain evidence="2">ATCC 51449 / 3B1</strain>
    </source>
</reference>
<gene>
    <name evidence="1" type="ordered locus">HH_1004</name>
</gene>
<proteinExistence type="predicted"/>
<keyword evidence="2" id="KW-1185">Reference proteome</keyword>
<organism evidence="1 2">
    <name type="scientific">Helicobacter hepaticus (strain ATCC 51449 / 3B1)</name>
    <dbReference type="NCBI Taxonomy" id="235279"/>
    <lineage>
        <taxon>Bacteria</taxon>
        <taxon>Pseudomonadati</taxon>
        <taxon>Campylobacterota</taxon>
        <taxon>Epsilonproteobacteria</taxon>
        <taxon>Campylobacterales</taxon>
        <taxon>Helicobacteraceae</taxon>
        <taxon>Helicobacter</taxon>
    </lineage>
</organism>
<accession>Q7VHG3</accession>
<sequence>MKKLEGTKNDNNRHKNLKVSEILKLNPQSFKVICDLI</sequence>
<dbReference type="Proteomes" id="UP000002495">
    <property type="component" value="Chromosome"/>
</dbReference>
<dbReference type="HOGENOM" id="CLU_3344428_0_0_7"/>
<dbReference type="AlphaFoldDB" id="Q7VHG3"/>
<protein>
    <submittedName>
        <fullName evidence="1">Uncharacterized protein</fullName>
    </submittedName>
</protein>